<keyword evidence="2" id="KW-1185">Reference proteome</keyword>
<accession>A0ABV4NTQ7</accession>
<comment type="caution">
    <text evidence="1">The sequence shown here is derived from an EMBL/GenBank/DDBJ whole genome shotgun (WGS) entry which is preliminary data.</text>
</comment>
<evidence type="ECO:0008006" key="3">
    <source>
        <dbReference type="Google" id="ProtNLM"/>
    </source>
</evidence>
<evidence type="ECO:0000313" key="1">
    <source>
        <dbReference type="EMBL" id="MFA0809483.1"/>
    </source>
</evidence>
<proteinExistence type="predicted"/>
<dbReference type="EMBL" id="JBGMEK010000001">
    <property type="protein sequence ID" value="MFA0809483.1"/>
    <property type="molecule type" value="Genomic_DNA"/>
</dbReference>
<dbReference type="RefSeq" id="WP_371837101.1">
    <property type="nucleotide sequence ID" value="NZ_JBGMEK010000001.1"/>
</dbReference>
<sequence>MDIANNLGRICILALFLLFGVGLIEAVIGPIGDWKYLYQAIVITVWLYWDAKKGNEEAL</sequence>
<evidence type="ECO:0000313" key="2">
    <source>
        <dbReference type="Proteomes" id="UP001569428"/>
    </source>
</evidence>
<dbReference type="Proteomes" id="UP001569428">
    <property type="component" value="Unassembled WGS sequence"/>
</dbReference>
<gene>
    <name evidence="1" type="ORF">ACCI49_01005</name>
</gene>
<reference evidence="1 2" key="1">
    <citation type="submission" date="2024-08" db="EMBL/GenBank/DDBJ databases">
        <authorList>
            <person name="Ishaq N."/>
        </authorList>
    </citation>
    <scope>NUCLEOTIDE SEQUENCE [LARGE SCALE GENOMIC DNA]</scope>
    <source>
        <strain evidence="1 2">DSM 18651</strain>
    </source>
</reference>
<organism evidence="1 2">
    <name type="scientific">Microbulbifer epialgicus</name>
    <dbReference type="NCBI Taxonomy" id="393907"/>
    <lineage>
        <taxon>Bacteria</taxon>
        <taxon>Pseudomonadati</taxon>
        <taxon>Pseudomonadota</taxon>
        <taxon>Gammaproteobacteria</taxon>
        <taxon>Cellvibrionales</taxon>
        <taxon>Microbulbiferaceae</taxon>
        <taxon>Microbulbifer</taxon>
    </lineage>
</organism>
<name>A0ABV4NTQ7_9GAMM</name>
<protein>
    <recommendedName>
        <fullName evidence="3">TMhelix containing protein</fullName>
    </recommendedName>
</protein>